<dbReference type="CDD" id="cd07341">
    <property type="entry name" value="M56_BlaR1_MecR1_like"/>
    <property type="match status" value="1"/>
</dbReference>
<feature type="region of interest" description="Disordered" evidence="1">
    <location>
        <begin position="349"/>
        <end position="416"/>
    </location>
</feature>
<dbReference type="PANTHER" id="PTHR34978:SF3">
    <property type="entry name" value="SLR0241 PROTEIN"/>
    <property type="match status" value="1"/>
</dbReference>
<feature type="transmembrane region" description="Helical" evidence="2">
    <location>
        <begin position="34"/>
        <end position="55"/>
    </location>
</feature>
<feature type="transmembrane region" description="Helical" evidence="2">
    <location>
        <begin position="80"/>
        <end position="102"/>
    </location>
</feature>
<dbReference type="RefSeq" id="WP_380748641.1">
    <property type="nucleotide sequence ID" value="NZ_JBHULT010000006.1"/>
</dbReference>
<dbReference type="InterPro" id="IPR008756">
    <property type="entry name" value="Peptidase_M56"/>
</dbReference>
<evidence type="ECO:0000313" key="4">
    <source>
        <dbReference type="EMBL" id="MFD2517007.1"/>
    </source>
</evidence>
<reference evidence="5" key="1">
    <citation type="journal article" date="2019" name="Int. J. Syst. Evol. Microbiol.">
        <title>The Global Catalogue of Microorganisms (GCM) 10K type strain sequencing project: providing services to taxonomists for standard genome sequencing and annotation.</title>
        <authorList>
            <consortium name="The Broad Institute Genomics Platform"/>
            <consortium name="The Broad Institute Genome Sequencing Center for Infectious Disease"/>
            <person name="Wu L."/>
            <person name="Ma J."/>
        </authorList>
    </citation>
    <scope>NUCLEOTIDE SEQUENCE [LARGE SCALE GENOMIC DNA]</scope>
    <source>
        <strain evidence="5">KCTC 42585</strain>
    </source>
</reference>
<feature type="compositionally biased region" description="Pro residues" evidence="1">
    <location>
        <begin position="370"/>
        <end position="380"/>
    </location>
</feature>
<feature type="domain" description="Peptidase M56" evidence="3">
    <location>
        <begin position="137"/>
        <end position="246"/>
    </location>
</feature>
<proteinExistence type="predicted"/>
<dbReference type="EMBL" id="JBHULT010000006">
    <property type="protein sequence ID" value="MFD2517007.1"/>
    <property type="molecule type" value="Genomic_DNA"/>
</dbReference>
<name>A0ABW5IV91_9FLAO</name>
<evidence type="ECO:0000313" key="5">
    <source>
        <dbReference type="Proteomes" id="UP001597468"/>
    </source>
</evidence>
<dbReference type="Pfam" id="PF05569">
    <property type="entry name" value="Peptidase_M56"/>
    <property type="match status" value="1"/>
</dbReference>
<protein>
    <submittedName>
        <fullName evidence="4">M56 family metallopeptidase</fullName>
    </submittedName>
</protein>
<feature type="compositionally biased region" description="Pro residues" evidence="1">
    <location>
        <begin position="404"/>
        <end position="413"/>
    </location>
</feature>
<evidence type="ECO:0000259" key="3">
    <source>
        <dbReference type="Pfam" id="PF05569"/>
    </source>
</evidence>
<dbReference type="PANTHER" id="PTHR34978">
    <property type="entry name" value="POSSIBLE SENSOR-TRANSDUCER PROTEIN BLAR"/>
    <property type="match status" value="1"/>
</dbReference>
<feature type="transmembrane region" description="Helical" evidence="2">
    <location>
        <begin position="259"/>
        <end position="277"/>
    </location>
</feature>
<sequence>MEMYLLKSAACLAFLLLFYKLLLERESFHVFKRYYLLTAVIVSGFIPLITFQTYIQSPIVPMEENWLMISEASSESTTNWIYLFLLSLYFSGVVLFGGKFLWNLSKIINRIRENKKFRTEKVSAVLLPEDLPPHTFWNYIFLNKQKFEKGQIPKEVFDHEKAHAVQKHTLDILFLELLQVFLWFNPLIYLLKKSVKLNHEFLADRAVLSRGINTASYQELLLSFSSGNLQSSLVNPINYSLIKKRFTVMKTRTSKTTSVLKGFLLLPLLAGLLYGFSSKEVLLLENNSEETKDLQEKATPKMLAEYNRLVKHYNSIPREKLRIKKDEINRIMYILSLMTPEQKEKAEKIKFDVPPPPPPLPTINKNENVPAPPPPPPAPPVTKDGNIPSPPPAPPVEKAGEMQAPPPPPPPSPVEAVQGWIEEGAEFFYNGKKISEEEALKIVKQNNGKNLRVQVEENESGKTVRLSENKR</sequence>
<evidence type="ECO:0000256" key="1">
    <source>
        <dbReference type="SAM" id="MobiDB-lite"/>
    </source>
</evidence>
<comment type="caution">
    <text evidence="4">The sequence shown here is derived from an EMBL/GenBank/DDBJ whole genome shotgun (WGS) entry which is preliminary data.</text>
</comment>
<dbReference type="InterPro" id="IPR052173">
    <property type="entry name" value="Beta-lactam_resp_regulator"/>
</dbReference>
<feature type="transmembrane region" description="Helical" evidence="2">
    <location>
        <begin position="6"/>
        <end position="22"/>
    </location>
</feature>
<accession>A0ABW5IV91</accession>
<evidence type="ECO:0000256" key="2">
    <source>
        <dbReference type="SAM" id="Phobius"/>
    </source>
</evidence>
<keyword evidence="2" id="KW-0472">Membrane</keyword>
<gene>
    <name evidence="4" type="ORF">ACFSTG_03810</name>
</gene>
<keyword evidence="5" id="KW-1185">Reference proteome</keyword>
<dbReference type="Proteomes" id="UP001597468">
    <property type="component" value="Unassembled WGS sequence"/>
</dbReference>
<keyword evidence="2" id="KW-1133">Transmembrane helix</keyword>
<organism evidence="4 5">
    <name type="scientific">Salinimicrobium flavum</name>
    <dbReference type="NCBI Taxonomy" id="1737065"/>
    <lineage>
        <taxon>Bacteria</taxon>
        <taxon>Pseudomonadati</taxon>
        <taxon>Bacteroidota</taxon>
        <taxon>Flavobacteriia</taxon>
        <taxon>Flavobacteriales</taxon>
        <taxon>Flavobacteriaceae</taxon>
        <taxon>Salinimicrobium</taxon>
    </lineage>
</organism>
<keyword evidence="2" id="KW-0812">Transmembrane</keyword>